<organism evidence="3 4">
    <name type="scientific">Mariniphaga anaerophila</name>
    <dbReference type="NCBI Taxonomy" id="1484053"/>
    <lineage>
        <taxon>Bacteria</taxon>
        <taxon>Pseudomonadati</taxon>
        <taxon>Bacteroidota</taxon>
        <taxon>Bacteroidia</taxon>
        <taxon>Marinilabiliales</taxon>
        <taxon>Prolixibacteraceae</taxon>
        <taxon>Mariniphaga</taxon>
    </lineage>
</organism>
<dbReference type="GO" id="GO:0005886">
    <property type="term" value="C:plasma membrane"/>
    <property type="evidence" value="ECO:0007669"/>
    <property type="project" value="InterPro"/>
</dbReference>
<proteinExistence type="predicted"/>
<dbReference type="Proteomes" id="UP000184164">
    <property type="component" value="Unassembled WGS sequence"/>
</dbReference>
<dbReference type="Pfam" id="PF06835">
    <property type="entry name" value="LptC"/>
    <property type="match status" value="1"/>
</dbReference>
<feature type="compositionally biased region" description="Polar residues" evidence="1">
    <location>
        <begin position="213"/>
        <end position="226"/>
    </location>
</feature>
<dbReference type="InterPro" id="IPR026265">
    <property type="entry name" value="LptC"/>
</dbReference>
<evidence type="ECO:0000256" key="2">
    <source>
        <dbReference type="SAM" id="Phobius"/>
    </source>
</evidence>
<keyword evidence="4" id="KW-1185">Reference proteome</keyword>
<protein>
    <submittedName>
        <fullName evidence="3">LPS export ABC transporter protein LptC</fullName>
    </submittedName>
</protein>
<keyword evidence="2" id="KW-0472">Membrane</keyword>
<evidence type="ECO:0000313" key="3">
    <source>
        <dbReference type="EMBL" id="SHF51440.1"/>
    </source>
</evidence>
<feature type="transmembrane region" description="Helical" evidence="2">
    <location>
        <begin position="12"/>
        <end position="31"/>
    </location>
</feature>
<evidence type="ECO:0000313" key="4">
    <source>
        <dbReference type="Proteomes" id="UP000184164"/>
    </source>
</evidence>
<keyword evidence="2" id="KW-1133">Transmembrane helix</keyword>
<dbReference type="STRING" id="1484053.SAMN05444274_10613"/>
<name>A0A1M5C9T7_9BACT</name>
<dbReference type="AlphaFoldDB" id="A0A1M5C9T7"/>
<dbReference type="PROSITE" id="PS51257">
    <property type="entry name" value="PROKAR_LIPOPROTEIN"/>
    <property type="match status" value="1"/>
</dbReference>
<dbReference type="GO" id="GO:0015221">
    <property type="term" value="F:lipopolysaccharide transmembrane transporter activity"/>
    <property type="evidence" value="ECO:0007669"/>
    <property type="project" value="InterPro"/>
</dbReference>
<dbReference type="InterPro" id="IPR010664">
    <property type="entry name" value="LipoPS_assembly_LptC-rel"/>
</dbReference>
<dbReference type="NCBIfam" id="TIGR04409">
    <property type="entry name" value="LptC_YrbK"/>
    <property type="match status" value="1"/>
</dbReference>
<keyword evidence="2" id="KW-0812">Transmembrane</keyword>
<reference evidence="3 4" key="1">
    <citation type="submission" date="2016-11" db="EMBL/GenBank/DDBJ databases">
        <authorList>
            <person name="Jaros S."/>
            <person name="Januszkiewicz K."/>
            <person name="Wedrychowicz H."/>
        </authorList>
    </citation>
    <scope>NUCLEOTIDE SEQUENCE [LARGE SCALE GENOMIC DNA]</scope>
    <source>
        <strain evidence="3 4">DSM 26910</strain>
    </source>
</reference>
<dbReference type="EMBL" id="FQUM01000006">
    <property type="protein sequence ID" value="SHF51440.1"/>
    <property type="molecule type" value="Genomic_DNA"/>
</dbReference>
<dbReference type="Gene3D" id="2.60.450.10">
    <property type="entry name" value="Lipopolysaccharide (LPS) transport protein A like domain"/>
    <property type="match status" value="1"/>
</dbReference>
<accession>A0A1M5C9T7</accession>
<evidence type="ECO:0000256" key="1">
    <source>
        <dbReference type="SAM" id="MobiDB-lite"/>
    </source>
</evidence>
<dbReference type="OrthoDB" id="9812080at2"/>
<gene>
    <name evidence="3" type="ORF">SAMN05444274_10613</name>
</gene>
<sequence>MKAQKSGSRTFKILYYLRIAALFAGAAFLFFGCENNIEKIKAFSSSDNLPDMEAATFETMFTDSGEVRFFLKAPTVLHFDGEGKPYFEFPDGIELIKYDEHEQVISSITADYAKQFEKEEKWEAKNNVVATNAQGDTLKTEHLIWEEKDEKIHTEEFVRIIRENQIITGIGFQSDQSLQNWRIKNPKGTIYIDMENPQPQPADSVPPTLQEAPKQNTLQKPLNLGN</sequence>
<feature type="region of interest" description="Disordered" evidence="1">
    <location>
        <begin position="194"/>
        <end position="226"/>
    </location>
</feature>